<comment type="caution">
    <text evidence="1">The sequence shown here is derived from an EMBL/GenBank/DDBJ whole genome shotgun (WGS) entry which is preliminary data.</text>
</comment>
<reference evidence="1" key="1">
    <citation type="submission" date="2021-03" db="EMBL/GenBank/DDBJ databases">
        <title>Genomic Encyclopedia of Type Strains, Phase IV (KMG-IV): sequencing the most valuable type-strain genomes for metagenomic binning, comparative biology and taxonomic classification.</title>
        <authorList>
            <person name="Goeker M."/>
        </authorList>
    </citation>
    <scope>NUCLEOTIDE SEQUENCE</scope>
    <source>
        <strain evidence="1">DSM 18131</strain>
    </source>
</reference>
<evidence type="ECO:0000313" key="1">
    <source>
        <dbReference type="EMBL" id="MBP1875992.1"/>
    </source>
</evidence>
<dbReference type="Proteomes" id="UP000823773">
    <property type="component" value="Unassembled WGS sequence"/>
</dbReference>
<name>A0ACC5T4E6_ENSAD</name>
<evidence type="ECO:0000313" key="2">
    <source>
        <dbReference type="Proteomes" id="UP000823773"/>
    </source>
</evidence>
<gene>
    <name evidence="1" type="ORF">J2Z19_005741</name>
</gene>
<organism evidence="1 2">
    <name type="scientific">Ensifer adhaerens</name>
    <name type="common">Sinorhizobium morelense</name>
    <dbReference type="NCBI Taxonomy" id="106592"/>
    <lineage>
        <taxon>Bacteria</taxon>
        <taxon>Pseudomonadati</taxon>
        <taxon>Pseudomonadota</taxon>
        <taxon>Alphaproteobacteria</taxon>
        <taxon>Hyphomicrobiales</taxon>
        <taxon>Rhizobiaceae</taxon>
        <taxon>Sinorhizobium/Ensifer group</taxon>
        <taxon>Ensifer</taxon>
    </lineage>
</organism>
<protein>
    <submittedName>
        <fullName evidence="1">General L-amino acid transport system substrate-binding protein</fullName>
    </submittedName>
</protein>
<sequence>MLRSYLAAALACAAGLALTSHAQAGPVFDEVVSSGKLVCLVSPSAPGFSVPDSSGVFQGFNADFCRMAAAAILGDASKADIRGIGFSDSLKSLVSRQAHIASRSVTETGTRSADPGLAFVATTFYDGQGFMVPKALGVKSATELKGATICAEDGSTTLLNIADWFAAHGFEYKVENIADKTARLQAFFAGKCDAYASDMTALAADRRLAKNPDDYELLPEIISAEPLTLVAQPDETLEKAMRWAFQIMLNADELGINSTNVDAAIADLDKQPKAVQRLFAKDGATADMAAKMKLPADWAYQVIKQVGSYGEVFDRHLGPETPFKLKREGSQNASASKGGLMYAYPIR</sequence>
<keyword evidence="2" id="KW-1185">Reference proteome</keyword>
<dbReference type="EMBL" id="JAGGJR010000014">
    <property type="protein sequence ID" value="MBP1875992.1"/>
    <property type="molecule type" value="Genomic_DNA"/>
</dbReference>
<accession>A0ACC5T4E6</accession>
<proteinExistence type="predicted"/>